<keyword evidence="5" id="KW-1133">Transmembrane helix</keyword>
<organism evidence="6 7">
    <name type="scientific">Musa balbisiana</name>
    <name type="common">Banana</name>
    <dbReference type="NCBI Taxonomy" id="52838"/>
    <lineage>
        <taxon>Eukaryota</taxon>
        <taxon>Viridiplantae</taxon>
        <taxon>Streptophyta</taxon>
        <taxon>Embryophyta</taxon>
        <taxon>Tracheophyta</taxon>
        <taxon>Spermatophyta</taxon>
        <taxon>Magnoliopsida</taxon>
        <taxon>Liliopsida</taxon>
        <taxon>Zingiberales</taxon>
        <taxon>Musaceae</taxon>
        <taxon>Musa</taxon>
    </lineage>
</organism>
<keyword evidence="4" id="KW-1015">Disulfide bond</keyword>
<dbReference type="GO" id="GO:0009506">
    <property type="term" value="C:plasmodesma"/>
    <property type="evidence" value="ECO:0007669"/>
    <property type="project" value="TreeGrafter"/>
</dbReference>
<dbReference type="GO" id="GO:0005179">
    <property type="term" value="F:hormone activity"/>
    <property type="evidence" value="ECO:0007669"/>
    <property type="project" value="UniProtKB-KW"/>
</dbReference>
<comment type="caution">
    <text evidence="6">The sequence shown here is derived from an EMBL/GenBank/DDBJ whole genome shotgun (WGS) entry which is preliminary data.</text>
</comment>
<evidence type="ECO:0000256" key="5">
    <source>
        <dbReference type="SAM" id="Phobius"/>
    </source>
</evidence>
<dbReference type="AlphaFoldDB" id="A0A4S8J6J4"/>
<reference evidence="6 7" key="1">
    <citation type="journal article" date="2019" name="Nat. Plants">
        <title>Genome sequencing of Musa balbisiana reveals subgenome evolution and function divergence in polyploid bananas.</title>
        <authorList>
            <person name="Yao X."/>
        </authorList>
    </citation>
    <scope>NUCLEOTIDE SEQUENCE [LARGE SCALE GENOMIC DNA]</scope>
    <source>
        <strain evidence="7">cv. DH-PKW</strain>
        <tissue evidence="6">Leaves</tissue>
    </source>
</reference>
<protein>
    <submittedName>
        <fullName evidence="6">Uncharacterized protein</fullName>
    </submittedName>
</protein>
<sequence length="161" mass="17460">MWRDTKKRSVGRNVVGSGGIVAVVVGEVMVDGEGRGPGPGWSVAYLGRGPFLTLAVILVFFLTVAEGGSGGGAGDELTLGWIPVGSGYCGSIMECLARDEFELGTEATYRILACSYYISYNALWRDSVPYSRRGTSYYNYRPDTRANPYTHNCSSITCCRR</sequence>
<gene>
    <name evidence="6" type="ORF">C4D60_Mb03t00560</name>
</gene>
<feature type="transmembrane region" description="Helical" evidence="5">
    <location>
        <begin position="12"/>
        <end position="30"/>
    </location>
</feature>
<keyword evidence="3" id="KW-0732">Signal</keyword>
<dbReference type="Pfam" id="PF05498">
    <property type="entry name" value="RALF"/>
    <property type="match status" value="1"/>
</dbReference>
<dbReference type="InterPro" id="IPR008801">
    <property type="entry name" value="RALF"/>
</dbReference>
<evidence type="ECO:0000256" key="4">
    <source>
        <dbReference type="ARBA" id="ARBA00023157"/>
    </source>
</evidence>
<dbReference type="EMBL" id="PYDT01000006">
    <property type="protein sequence ID" value="THU57157.1"/>
    <property type="molecule type" value="Genomic_DNA"/>
</dbReference>
<feature type="transmembrane region" description="Helical" evidence="5">
    <location>
        <begin position="42"/>
        <end position="64"/>
    </location>
</feature>
<name>A0A4S8J6J4_MUSBA</name>
<evidence type="ECO:0000256" key="2">
    <source>
        <dbReference type="ARBA" id="ARBA00022702"/>
    </source>
</evidence>
<evidence type="ECO:0000256" key="1">
    <source>
        <dbReference type="ARBA" id="ARBA00009178"/>
    </source>
</evidence>
<keyword evidence="7" id="KW-1185">Reference proteome</keyword>
<evidence type="ECO:0000256" key="3">
    <source>
        <dbReference type="ARBA" id="ARBA00022729"/>
    </source>
</evidence>
<evidence type="ECO:0000313" key="7">
    <source>
        <dbReference type="Proteomes" id="UP000317650"/>
    </source>
</evidence>
<dbReference type="GO" id="GO:0019722">
    <property type="term" value="P:calcium-mediated signaling"/>
    <property type="evidence" value="ECO:0007669"/>
    <property type="project" value="TreeGrafter"/>
</dbReference>
<dbReference type="Proteomes" id="UP000317650">
    <property type="component" value="Chromosome 3"/>
</dbReference>
<proteinExistence type="inferred from homology"/>
<dbReference type="PANTHER" id="PTHR33136">
    <property type="entry name" value="RAPID ALKALINIZATION FACTOR-LIKE"/>
    <property type="match status" value="1"/>
</dbReference>
<comment type="similarity">
    <text evidence="1">Belongs to the plant rapid alkalinization factor (RALF) family.</text>
</comment>
<accession>A0A4S8J6J4</accession>
<evidence type="ECO:0000313" key="6">
    <source>
        <dbReference type="EMBL" id="THU57157.1"/>
    </source>
</evidence>
<keyword evidence="5" id="KW-0812">Transmembrane</keyword>
<keyword evidence="2" id="KW-0372">Hormone</keyword>
<dbReference type="PANTHER" id="PTHR33136:SF13">
    <property type="entry name" value="OS10G0328900 PROTEIN"/>
    <property type="match status" value="1"/>
</dbReference>
<keyword evidence="5" id="KW-0472">Membrane</keyword>